<evidence type="ECO:0000259" key="10">
    <source>
        <dbReference type="PROSITE" id="PS50157"/>
    </source>
</evidence>
<dbReference type="GO" id="GO:0008270">
    <property type="term" value="F:zinc ion binding"/>
    <property type="evidence" value="ECO:0007669"/>
    <property type="project" value="UniProtKB-KW"/>
</dbReference>
<evidence type="ECO:0000313" key="12">
    <source>
        <dbReference type="Proteomes" id="UP000095300"/>
    </source>
</evidence>
<evidence type="ECO:0000256" key="4">
    <source>
        <dbReference type="ARBA" id="ARBA00022771"/>
    </source>
</evidence>
<keyword evidence="8" id="KW-0175">Coiled coil</keyword>
<dbReference type="InterPro" id="IPR036236">
    <property type="entry name" value="Znf_C2H2_sf"/>
</dbReference>
<evidence type="ECO:0000313" key="11">
    <source>
        <dbReference type="EnsemblMetazoa" id="SCAU015714-PA"/>
    </source>
</evidence>
<evidence type="ECO:0000256" key="6">
    <source>
        <dbReference type="ARBA" id="ARBA00023242"/>
    </source>
</evidence>
<evidence type="ECO:0000256" key="1">
    <source>
        <dbReference type="ARBA" id="ARBA00004123"/>
    </source>
</evidence>
<dbReference type="Pfam" id="PF00096">
    <property type="entry name" value="zf-C2H2"/>
    <property type="match status" value="1"/>
</dbReference>
<dbReference type="Gene3D" id="3.40.1800.20">
    <property type="match status" value="1"/>
</dbReference>
<feature type="domain" description="C2H2-type" evidence="10">
    <location>
        <begin position="400"/>
        <end position="428"/>
    </location>
</feature>
<gene>
    <name evidence="11" type="primary">106084848</name>
</gene>
<dbReference type="STRING" id="35570.A0A1I8QBR9"/>
<dbReference type="KEGG" id="scac:106084848"/>
<dbReference type="SUPFAM" id="SSF57667">
    <property type="entry name" value="beta-beta-alpha zinc fingers"/>
    <property type="match status" value="4"/>
</dbReference>
<feature type="region of interest" description="Disordered" evidence="9">
    <location>
        <begin position="624"/>
        <end position="643"/>
    </location>
</feature>
<feature type="domain" description="C2H2-type" evidence="10">
    <location>
        <begin position="326"/>
        <end position="353"/>
    </location>
</feature>
<dbReference type="SMART" id="SM00355">
    <property type="entry name" value="ZnF_C2H2"/>
    <property type="match status" value="9"/>
</dbReference>
<dbReference type="PROSITE" id="PS50157">
    <property type="entry name" value="ZINC_FINGER_C2H2_2"/>
    <property type="match status" value="6"/>
</dbReference>
<dbReference type="PANTHER" id="PTHR23234">
    <property type="entry name" value="ZNF44 PROTEIN"/>
    <property type="match status" value="1"/>
</dbReference>
<dbReference type="OrthoDB" id="8002153at2759"/>
<keyword evidence="5" id="KW-0862">Zinc</keyword>
<dbReference type="Proteomes" id="UP000095300">
    <property type="component" value="Unassembled WGS sequence"/>
</dbReference>
<keyword evidence="6" id="KW-0539">Nucleus</keyword>
<dbReference type="Gene3D" id="3.30.160.60">
    <property type="entry name" value="Classic Zinc Finger"/>
    <property type="match status" value="5"/>
</dbReference>
<dbReference type="EnsemblMetazoa" id="SCAU015714-RA">
    <property type="protein sequence ID" value="SCAU015714-PA"/>
    <property type="gene ID" value="SCAU015714"/>
</dbReference>
<dbReference type="FunFam" id="3.30.160.60:FF:000446">
    <property type="entry name" value="Zinc finger protein"/>
    <property type="match status" value="1"/>
</dbReference>
<keyword evidence="12" id="KW-1185">Reference proteome</keyword>
<protein>
    <recommendedName>
        <fullName evidence="10">C2H2-type domain-containing protein</fullName>
    </recommendedName>
</protein>
<evidence type="ECO:0000256" key="2">
    <source>
        <dbReference type="ARBA" id="ARBA00022723"/>
    </source>
</evidence>
<organism evidence="11 12">
    <name type="scientific">Stomoxys calcitrans</name>
    <name type="common">Stable fly</name>
    <name type="synonym">Conops calcitrans</name>
    <dbReference type="NCBI Taxonomy" id="35570"/>
    <lineage>
        <taxon>Eukaryota</taxon>
        <taxon>Metazoa</taxon>
        <taxon>Ecdysozoa</taxon>
        <taxon>Arthropoda</taxon>
        <taxon>Hexapoda</taxon>
        <taxon>Insecta</taxon>
        <taxon>Pterygota</taxon>
        <taxon>Neoptera</taxon>
        <taxon>Endopterygota</taxon>
        <taxon>Diptera</taxon>
        <taxon>Brachycera</taxon>
        <taxon>Muscomorpha</taxon>
        <taxon>Muscoidea</taxon>
        <taxon>Muscidae</taxon>
        <taxon>Stomoxys</taxon>
    </lineage>
</organism>
<comment type="subcellular location">
    <subcellularLocation>
        <location evidence="1">Nucleus</location>
    </subcellularLocation>
</comment>
<evidence type="ECO:0000256" key="5">
    <source>
        <dbReference type="ARBA" id="ARBA00022833"/>
    </source>
</evidence>
<dbReference type="PANTHER" id="PTHR23234:SF10">
    <property type="entry name" value="RIKEN CDNA 6720489N17 GENE-RELATED"/>
    <property type="match status" value="1"/>
</dbReference>
<proteinExistence type="predicted"/>
<dbReference type="InterPro" id="IPR013087">
    <property type="entry name" value="Znf_C2H2_type"/>
</dbReference>
<feature type="domain" description="C2H2-type" evidence="10">
    <location>
        <begin position="354"/>
        <end position="382"/>
    </location>
</feature>
<dbReference type="AlphaFoldDB" id="A0A1I8QBR9"/>
<feature type="coiled-coil region" evidence="8">
    <location>
        <begin position="571"/>
        <end position="603"/>
    </location>
</feature>
<feature type="domain" description="C2H2-type" evidence="10">
    <location>
        <begin position="453"/>
        <end position="481"/>
    </location>
</feature>
<keyword evidence="3" id="KW-0677">Repeat</keyword>
<accession>A0A1I8QBR9</accession>
<dbReference type="FunFam" id="3.30.160.60:FF:000870">
    <property type="entry name" value="zinc finger protein 197 isoform X1"/>
    <property type="match status" value="1"/>
</dbReference>
<sequence length="658" mass="76700">MLNMEWEQCLQYICGKCWQHICEFHQFQQLVIEAQKGLHLKEVGEVMIKSEKNLNQQEVHLQLHNAQKFSASTEDLMKPTEGEMKWHNAQEFSFGTEDLVKPTALAFDIKTEEPLDLHSDYDGMSPEASQGQFTDEEMSLMSSRNENTSLMNDDASNEDYSSSDDLPLSAVNLSSSVKTVLDVNKFIEEFDDIVALWRSSLKCEICHQLVASYSQLKEHFGKNHAPEGCYLMCCQLRLETRYDINRHIRYHNAPQHLKCEACCKAFRVRAYLKHHQRRVHTSKAKDINSKDTKKLEGKYSCCNCMKTFATRNQLTQHKRIHKPKKFECDFCEKHFVGRIALLEHMDSHTGEKTHACSFCSKAFTRRYNLWDHMKKYHPHEWSKAQRETPHVASDIGEKAHACSLCPKSYTCRPNFRRHMRTCHPQEWNEMRPQSATPKEKGYRRETRGESNVYVCTRCSKEYGKQYAIYKHVRRCQGDYRPIEAKKGYRRETRGGHKVYVCIFCDKEHAKWTPMHYHLYKFHRDEESLAKQPPIITEPPVPAEQQQPIHSQGTRISQDSLDTRIIGSKKTTDVTNKTLDQLDKEREKEEEDTLMASKKEIQLEDANALSIKVKTEQFSIDTNALGNEEINENDMPPEFGDANGESEQFIKSEKEFIEL</sequence>
<dbReference type="PROSITE" id="PS00028">
    <property type="entry name" value="ZINC_FINGER_C2H2_1"/>
    <property type="match status" value="6"/>
</dbReference>
<keyword evidence="4 7" id="KW-0863">Zinc-finger</keyword>
<evidence type="ECO:0000256" key="8">
    <source>
        <dbReference type="SAM" id="Coils"/>
    </source>
</evidence>
<evidence type="ECO:0000256" key="7">
    <source>
        <dbReference type="PROSITE-ProRule" id="PRU00042"/>
    </source>
</evidence>
<feature type="domain" description="C2H2-type" evidence="10">
    <location>
        <begin position="257"/>
        <end position="285"/>
    </location>
</feature>
<evidence type="ECO:0000256" key="3">
    <source>
        <dbReference type="ARBA" id="ARBA00022737"/>
    </source>
</evidence>
<dbReference type="GO" id="GO:0005634">
    <property type="term" value="C:nucleus"/>
    <property type="evidence" value="ECO:0007669"/>
    <property type="project" value="UniProtKB-SubCell"/>
</dbReference>
<reference evidence="11" key="1">
    <citation type="submission" date="2020-05" db="UniProtKB">
        <authorList>
            <consortium name="EnsemblMetazoa"/>
        </authorList>
    </citation>
    <scope>IDENTIFICATION</scope>
    <source>
        <strain evidence="11">USDA</strain>
    </source>
</reference>
<dbReference type="InterPro" id="IPR050758">
    <property type="entry name" value="Znf_C2H2-type"/>
</dbReference>
<feature type="region of interest" description="Disordered" evidence="9">
    <location>
        <begin position="117"/>
        <end position="142"/>
    </location>
</feature>
<feature type="domain" description="C2H2-type" evidence="10">
    <location>
        <begin position="299"/>
        <end position="326"/>
    </location>
</feature>
<dbReference type="VEuPathDB" id="VectorBase:SCAU015714"/>
<name>A0A1I8QBR9_STOCA</name>
<evidence type="ECO:0000256" key="9">
    <source>
        <dbReference type="SAM" id="MobiDB-lite"/>
    </source>
</evidence>
<keyword evidence="2" id="KW-0479">Metal-binding</keyword>